<sequence>MPPTPPIVKKKPLMRSYCRYCGASKTRAELTNVPFNRYTVFRWSKILGRSFFENVKAFATNTICKSHFDNERRGRYDLPKKMEDDLDDQDEVTMEEVNEVEKFTGDKLISGVKKEVLTQPCHICGEICEKDLMTSVPRKSKWVLILKMQCNPEDTFPVFVCARHFVNINHSVYVNALTVNNTRSSSNEHKTF</sequence>
<dbReference type="Gene3D" id="6.20.210.20">
    <property type="entry name" value="THAP domain"/>
    <property type="match status" value="1"/>
</dbReference>
<keyword evidence="2" id="KW-1185">Reference proteome</keyword>
<accession>A0A9P1I750</accession>
<dbReference type="InterPro" id="IPR038441">
    <property type="entry name" value="THAP_Znf_sf"/>
</dbReference>
<evidence type="ECO:0000313" key="2">
    <source>
        <dbReference type="Proteomes" id="UP001152747"/>
    </source>
</evidence>
<gene>
    <name evidence="1" type="ORF">CAMP_LOCUS1481</name>
</gene>
<reference evidence="1" key="1">
    <citation type="submission" date="2022-11" db="EMBL/GenBank/DDBJ databases">
        <authorList>
            <person name="Kikuchi T."/>
        </authorList>
    </citation>
    <scope>NUCLEOTIDE SEQUENCE</scope>
    <source>
        <strain evidence="1">PS1010</strain>
    </source>
</reference>
<evidence type="ECO:0008006" key="3">
    <source>
        <dbReference type="Google" id="ProtNLM"/>
    </source>
</evidence>
<dbReference type="Proteomes" id="UP001152747">
    <property type="component" value="Unassembled WGS sequence"/>
</dbReference>
<comment type="caution">
    <text evidence="1">The sequence shown here is derived from an EMBL/GenBank/DDBJ whole genome shotgun (WGS) entry which is preliminary data.</text>
</comment>
<protein>
    <recommendedName>
        <fullName evidence="3">THAP-type domain-containing protein</fullName>
    </recommendedName>
</protein>
<name>A0A9P1I750_9PELO</name>
<proteinExistence type="predicted"/>
<dbReference type="AlphaFoldDB" id="A0A9P1I750"/>
<organism evidence="1 2">
    <name type="scientific">Caenorhabditis angaria</name>
    <dbReference type="NCBI Taxonomy" id="860376"/>
    <lineage>
        <taxon>Eukaryota</taxon>
        <taxon>Metazoa</taxon>
        <taxon>Ecdysozoa</taxon>
        <taxon>Nematoda</taxon>
        <taxon>Chromadorea</taxon>
        <taxon>Rhabditida</taxon>
        <taxon>Rhabditina</taxon>
        <taxon>Rhabditomorpha</taxon>
        <taxon>Rhabditoidea</taxon>
        <taxon>Rhabditidae</taxon>
        <taxon>Peloderinae</taxon>
        <taxon>Caenorhabditis</taxon>
    </lineage>
</organism>
<dbReference type="EMBL" id="CANHGI010000001">
    <property type="protein sequence ID" value="CAI5438844.1"/>
    <property type="molecule type" value="Genomic_DNA"/>
</dbReference>
<evidence type="ECO:0000313" key="1">
    <source>
        <dbReference type="EMBL" id="CAI5438844.1"/>
    </source>
</evidence>